<dbReference type="CDD" id="cd00586">
    <property type="entry name" value="4HBT"/>
    <property type="match status" value="1"/>
</dbReference>
<dbReference type="RefSeq" id="WP_319955988.1">
    <property type="nucleotide sequence ID" value="NZ_JAXAVX010000022.1"/>
</dbReference>
<accession>A0ABU4VQB4</accession>
<reference evidence="1 2" key="1">
    <citation type="submission" date="2023-11" db="EMBL/GenBank/DDBJ databases">
        <authorList>
            <person name="Xu M."/>
            <person name="Jiang T."/>
        </authorList>
    </citation>
    <scope>NUCLEOTIDE SEQUENCE [LARGE SCALE GENOMIC DNA]</scope>
    <source>
        <strain evidence="1 2">SD</strain>
    </source>
</reference>
<protein>
    <submittedName>
        <fullName evidence="1">Acyl-CoA thioesterase</fullName>
        <ecNumber evidence="1">3.1.2.-</ecNumber>
    </submittedName>
</protein>
<keyword evidence="1" id="KW-0378">Hydrolase</keyword>
<dbReference type="PANTHER" id="PTHR31793:SF24">
    <property type="entry name" value="LONG-CHAIN ACYL-COA THIOESTERASE FADM"/>
    <property type="match status" value="1"/>
</dbReference>
<dbReference type="InterPro" id="IPR050563">
    <property type="entry name" value="4-hydroxybenzoyl-CoA_TE"/>
</dbReference>
<sequence>MPLADGVHTLRIPLRYGDLDTLGHVNQSVYHQLMELGRVRLIQELLAAAADGEPDDAGPRGWVLARVELDHRHELLLDDGDAIVEHRLARLGGSSVTLDCRIVTPAGVLVAEARTVMVAWDGDARGSRAITELERRGFELLATT</sequence>
<name>A0ABU4VQB4_9ACTN</name>
<dbReference type="PANTHER" id="PTHR31793">
    <property type="entry name" value="4-HYDROXYBENZOYL-COA THIOESTERASE FAMILY MEMBER"/>
    <property type="match status" value="1"/>
</dbReference>
<gene>
    <name evidence="1" type="ORF">SK069_19735</name>
</gene>
<dbReference type="SUPFAM" id="SSF54637">
    <property type="entry name" value="Thioesterase/thiol ester dehydrase-isomerase"/>
    <property type="match status" value="1"/>
</dbReference>
<proteinExistence type="predicted"/>
<evidence type="ECO:0000313" key="2">
    <source>
        <dbReference type="Proteomes" id="UP001277761"/>
    </source>
</evidence>
<dbReference type="Proteomes" id="UP001277761">
    <property type="component" value="Unassembled WGS sequence"/>
</dbReference>
<dbReference type="InterPro" id="IPR029069">
    <property type="entry name" value="HotDog_dom_sf"/>
</dbReference>
<keyword evidence="2" id="KW-1185">Reference proteome</keyword>
<comment type="caution">
    <text evidence="1">The sequence shown here is derived from an EMBL/GenBank/DDBJ whole genome shotgun (WGS) entry which is preliminary data.</text>
</comment>
<dbReference type="EC" id="3.1.2.-" evidence="1"/>
<evidence type="ECO:0000313" key="1">
    <source>
        <dbReference type="EMBL" id="MDX8153839.1"/>
    </source>
</evidence>
<organism evidence="1 2">
    <name type="scientific">Patulibacter brassicae</name>
    <dbReference type="NCBI Taxonomy" id="1705717"/>
    <lineage>
        <taxon>Bacteria</taxon>
        <taxon>Bacillati</taxon>
        <taxon>Actinomycetota</taxon>
        <taxon>Thermoleophilia</taxon>
        <taxon>Solirubrobacterales</taxon>
        <taxon>Patulibacteraceae</taxon>
        <taxon>Patulibacter</taxon>
    </lineage>
</organism>
<dbReference type="GO" id="GO:0016787">
    <property type="term" value="F:hydrolase activity"/>
    <property type="evidence" value="ECO:0007669"/>
    <property type="project" value="UniProtKB-KW"/>
</dbReference>
<dbReference type="Pfam" id="PF13279">
    <property type="entry name" value="4HBT_2"/>
    <property type="match status" value="1"/>
</dbReference>
<dbReference type="Gene3D" id="3.10.129.10">
    <property type="entry name" value="Hotdog Thioesterase"/>
    <property type="match status" value="1"/>
</dbReference>
<dbReference type="EMBL" id="JAXAVX010000022">
    <property type="protein sequence ID" value="MDX8153839.1"/>
    <property type="molecule type" value="Genomic_DNA"/>
</dbReference>